<evidence type="ECO:0000256" key="1">
    <source>
        <dbReference type="ARBA" id="ARBA00022729"/>
    </source>
</evidence>
<feature type="domain" description="Phospholipase/carboxylesterase/thioesterase" evidence="3">
    <location>
        <begin position="54"/>
        <end position="248"/>
    </location>
</feature>
<gene>
    <name evidence="4" type="ORF">IT774_06710</name>
</gene>
<dbReference type="GO" id="GO:0016787">
    <property type="term" value="F:hydrolase activity"/>
    <property type="evidence" value="ECO:0007669"/>
    <property type="project" value="InterPro"/>
</dbReference>
<feature type="chain" id="PRO_5032419504" evidence="2">
    <location>
        <begin position="19"/>
        <end position="260"/>
    </location>
</feature>
<evidence type="ECO:0000313" key="4">
    <source>
        <dbReference type="EMBL" id="QPG06815.1"/>
    </source>
</evidence>
<accession>A0A7S9HE35</accession>
<dbReference type="KEGG" id="smaa:IT774_06710"/>
<dbReference type="InterPro" id="IPR050955">
    <property type="entry name" value="Plant_Biomass_Hydrol_Est"/>
</dbReference>
<name>A0A7S9HE35_9ALTE</name>
<dbReference type="Gene3D" id="3.40.50.1820">
    <property type="entry name" value="alpha/beta hydrolase"/>
    <property type="match status" value="1"/>
</dbReference>
<proteinExistence type="predicted"/>
<reference evidence="4 5" key="1">
    <citation type="submission" date="2020-11" db="EMBL/GenBank/DDBJ databases">
        <title>Complete genome sequence for Salinimonas sp. strain G2-b.</title>
        <authorList>
            <person name="Park S.-J."/>
        </authorList>
    </citation>
    <scope>NUCLEOTIDE SEQUENCE [LARGE SCALE GENOMIC DNA]</scope>
    <source>
        <strain evidence="4 5">G2-b</strain>
    </source>
</reference>
<sequence length="260" mass="28853">MRILVMTVLWMAVASVFAATPVQSTFLARSFDGPSGELKYRLLLPENFDPMQKYPLVLFLHGAGERGDDNKAQLTHGAELFLAKRQQFPAVVLFPQAPENDYWAVVEAGRSSLPFSFSFPYTSSNNVPPTNAMNNVMALTSHMMSKPFIYTDRMYGIGLSMGGMGTLELLARQPDWFSAAIAICPGANPAISEQYSSDLALRIYHGAEDQIVVPELSEQVAEKAKNHIALLERKVYPGTDHNSWDKAFAEPDFLAWLMAQ</sequence>
<dbReference type="RefSeq" id="WP_195811890.1">
    <property type="nucleotide sequence ID" value="NZ_CP064795.1"/>
</dbReference>
<evidence type="ECO:0000313" key="5">
    <source>
        <dbReference type="Proteomes" id="UP000595095"/>
    </source>
</evidence>
<dbReference type="Pfam" id="PF02230">
    <property type="entry name" value="Abhydrolase_2"/>
    <property type="match status" value="1"/>
</dbReference>
<evidence type="ECO:0000259" key="3">
    <source>
        <dbReference type="Pfam" id="PF02230"/>
    </source>
</evidence>
<protein>
    <submittedName>
        <fullName evidence="4">Prolyl oligopeptidase family serine peptidase</fullName>
    </submittedName>
</protein>
<dbReference type="PANTHER" id="PTHR43037:SF1">
    <property type="entry name" value="BLL1128 PROTEIN"/>
    <property type="match status" value="1"/>
</dbReference>
<dbReference type="Proteomes" id="UP000595095">
    <property type="component" value="Chromosome"/>
</dbReference>
<evidence type="ECO:0000256" key="2">
    <source>
        <dbReference type="SAM" id="SignalP"/>
    </source>
</evidence>
<organism evidence="4 5">
    <name type="scientific">Salinimonas marina</name>
    <dbReference type="NCBI Taxonomy" id="2785918"/>
    <lineage>
        <taxon>Bacteria</taxon>
        <taxon>Pseudomonadati</taxon>
        <taxon>Pseudomonadota</taxon>
        <taxon>Gammaproteobacteria</taxon>
        <taxon>Alteromonadales</taxon>
        <taxon>Alteromonadaceae</taxon>
        <taxon>Alteromonas/Salinimonas group</taxon>
        <taxon>Salinimonas</taxon>
    </lineage>
</organism>
<keyword evidence="5" id="KW-1185">Reference proteome</keyword>
<feature type="signal peptide" evidence="2">
    <location>
        <begin position="1"/>
        <end position="18"/>
    </location>
</feature>
<dbReference type="PANTHER" id="PTHR43037">
    <property type="entry name" value="UNNAMED PRODUCT-RELATED"/>
    <property type="match status" value="1"/>
</dbReference>
<dbReference type="InterPro" id="IPR003140">
    <property type="entry name" value="PLipase/COase/thioEstase"/>
</dbReference>
<dbReference type="AlphaFoldDB" id="A0A7S9HE35"/>
<dbReference type="SUPFAM" id="SSF53474">
    <property type="entry name" value="alpha/beta-Hydrolases"/>
    <property type="match status" value="1"/>
</dbReference>
<keyword evidence="1 2" id="KW-0732">Signal</keyword>
<dbReference type="EMBL" id="CP064795">
    <property type="protein sequence ID" value="QPG06815.1"/>
    <property type="molecule type" value="Genomic_DNA"/>
</dbReference>
<dbReference type="InterPro" id="IPR029058">
    <property type="entry name" value="AB_hydrolase_fold"/>
</dbReference>